<keyword evidence="5 6" id="KW-0472">Membrane</keyword>
<dbReference type="GO" id="GO:0005886">
    <property type="term" value="C:plasma membrane"/>
    <property type="evidence" value="ECO:0007669"/>
    <property type="project" value="UniProtKB-SubCell"/>
</dbReference>
<keyword evidence="4 6" id="KW-1133">Transmembrane helix</keyword>
<proteinExistence type="predicted"/>
<feature type="transmembrane region" description="Helical" evidence="6">
    <location>
        <begin position="53"/>
        <end position="73"/>
    </location>
</feature>
<dbReference type="STRING" id="414004.CENSYa_0260"/>
<comment type="subcellular location">
    <subcellularLocation>
        <location evidence="1">Cell membrane</location>
        <topology evidence="1">Multi-pass membrane protein</topology>
    </subcellularLocation>
</comment>
<keyword evidence="8" id="KW-1185">Reference proteome</keyword>
<evidence type="ECO:0000256" key="5">
    <source>
        <dbReference type="ARBA" id="ARBA00023136"/>
    </source>
</evidence>
<dbReference type="HOGENOM" id="CLU_058421_3_2_2"/>
<evidence type="ECO:0000256" key="4">
    <source>
        <dbReference type="ARBA" id="ARBA00022989"/>
    </source>
</evidence>
<dbReference type="AlphaFoldDB" id="A0RU85"/>
<protein>
    <submittedName>
        <fullName evidence="7">Conserved membrane protein</fullName>
    </submittedName>
</protein>
<evidence type="ECO:0000313" key="7">
    <source>
        <dbReference type="EMBL" id="ABK76902.1"/>
    </source>
</evidence>
<dbReference type="Proteomes" id="UP000000758">
    <property type="component" value="Chromosome"/>
</dbReference>
<evidence type="ECO:0000256" key="3">
    <source>
        <dbReference type="ARBA" id="ARBA00022692"/>
    </source>
</evidence>
<gene>
    <name evidence="7" type="ordered locus">CENSYa_0260</name>
</gene>
<keyword evidence="2" id="KW-1003">Cell membrane</keyword>
<name>A0RU85_CENSY</name>
<dbReference type="EnsemblBacteria" id="ABK76902">
    <property type="protein sequence ID" value="ABK76902"/>
    <property type="gene ID" value="CENSYa_0260"/>
</dbReference>
<feature type="transmembrane region" description="Helical" evidence="6">
    <location>
        <begin position="80"/>
        <end position="100"/>
    </location>
</feature>
<evidence type="ECO:0000256" key="6">
    <source>
        <dbReference type="SAM" id="Phobius"/>
    </source>
</evidence>
<evidence type="ECO:0000256" key="2">
    <source>
        <dbReference type="ARBA" id="ARBA00022475"/>
    </source>
</evidence>
<evidence type="ECO:0000256" key="1">
    <source>
        <dbReference type="ARBA" id="ARBA00004651"/>
    </source>
</evidence>
<feature type="transmembrane region" description="Helical" evidence="6">
    <location>
        <begin position="112"/>
        <end position="131"/>
    </location>
</feature>
<organism evidence="7 8">
    <name type="scientific">Cenarchaeum symbiosum (strain A)</name>
    <dbReference type="NCBI Taxonomy" id="414004"/>
    <lineage>
        <taxon>Archaea</taxon>
        <taxon>Nitrososphaerota</taxon>
        <taxon>Candidatus Cenarchaeales</taxon>
        <taxon>Candidatus Cenarchaeaceae</taxon>
        <taxon>Candidatus Cenarchaeum</taxon>
    </lineage>
</organism>
<feature type="transmembrane region" description="Helical" evidence="6">
    <location>
        <begin position="12"/>
        <end position="33"/>
    </location>
</feature>
<dbReference type="EMBL" id="DP000238">
    <property type="protein sequence ID" value="ABK76902.1"/>
    <property type="molecule type" value="Genomic_DNA"/>
</dbReference>
<dbReference type="KEGG" id="csy:CENSYa_0260"/>
<accession>A0RU85</accession>
<sequence>MPTAEFKENKLVDVTFMGMRSAIGVIFIVHGFGKFGSERFFGMVDSMVGIPDIGPVLGTLVALGEFVGGILLIIGVLSRISAAVISAIMVGAIFVVKGAGSLTGEGAYELDLILLASCLVIMLAGPGRIALAQIVKKLPRYIH</sequence>
<reference evidence="7 8" key="1">
    <citation type="journal article" date="2006" name="Proc. Natl. Acad. Sci. U.S.A.">
        <title>Genomic analysis of the uncultivated marine crenarchaeote Cenarchaeum symbiosum.</title>
        <authorList>
            <person name="Hallam S.J."/>
            <person name="Konstantinidis K.T."/>
            <person name="Putnam N."/>
            <person name="Schleper C."/>
            <person name="Watanabe Y."/>
            <person name="Sugahara J."/>
            <person name="Preston C."/>
            <person name="de la Torre J."/>
            <person name="Richardson P.M."/>
            <person name="DeLong E.F."/>
        </authorList>
    </citation>
    <scope>NUCLEOTIDE SEQUENCE [LARGE SCALE GENOMIC DNA]</scope>
    <source>
        <strain evidence="8">A</strain>
    </source>
</reference>
<dbReference type="PANTHER" id="PTHR33452:SF1">
    <property type="entry name" value="INNER MEMBRANE PROTEIN YPHA-RELATED"/>
    <property type="match status" value="1"/>
</dbReference>
<evidence type="ECO:0000313" key="8">
    <source>
        <dbReference type="Proteomes" id="UP000000758"/>
    </source>
</evidence>
<dbReference type="InterPro" id="IPR032808">
    <property type="entry name" value="DoxX"/>
</dbReference>
<dbReference type="Pfam" id="PF07681">
    <property type="entry name" value="DoxX"/>
    <property type="match status" value="1"/>
</dbReference>
<dbReference type="InterPro" id="IPR051907">
    <property type="entry name" value="DoxX-like_oxidoreductase"/>
</dbReference>
<dbReference type="PATRIC" id="fig|414004.10.peg.227"/>
<keyword evidence="3 6" id="KW-0812">Transmembrane</keyword>
<dbReference type="PANTHER" id="PTHR33452">
    <property type="entry name" value="OXIDOREDUCTASE CATD-RELATED"/>
    <property type="match status" value="1"/>
</dbReference>